<sequence>MTEKYINYTLLGPPDSNRKFRLSKDEYLLERISGKSREEIAKGQNITMNTLVNRKLRGWKISSRINEQKAIDEFRRQHGETGTTSITNEGP</sequence>
<protein>
    <submittedName>
        <fullName evidence="1">Uncharacterized protein</fullName>
    </submittedName>
</protein>
<dbReference type="EMBL" id="JBBPCC010000046">
    <property type="protein sequence ID" value="MEK8133138.1"/>
    <property type="molecule type" value="Genomic_DNA"/>
</dbReference>
<dbReference type="Proteomes" id="UP001469365">
    <property type="component" value="Unassembled WGS sequence"/>
</dbReference>
<evidence type="ECO:0000313" key="2">
    <source>
        <dbReference type="Proteomes" id="UP001469365"/>
    </source>
</evidence>
<reference evidence="1 2" key="1">
    <citation type="submission" date="2024-04" db="EMBL/GenBank/DDBJ databases">
        <title>draft genome sequnece of Paenibacillus filicis.</title>
        <authorList>
            <person name="Kim D.-U."/>
        </authorList>
    </citation>
    <scope>NUCLEOTIDE SEQUENCE [LARGE SCALE GENOMIC DNA]</scope>
    <source>
        <strain evidence="1 2">KACC14197</strain>
    </source>
</reference>
<organism evidence="1 2">
    <name type="scientific">Paenibacillus filicis</name>
    <dbReference type="NCBI Taxonomy" id="669464"/>
    <lineage>
        <taxon>Bacteria</taxon>
        <taxon>Bacillati</taxon>
        <taxon>Bacillota</taxon>
        <taxon>Bacilli</taxon>
        <taxon>Bacillales</taxon>
        <taxon>Paenibacillaceae</taxon>
        <taxon>Paenibacillus</taxon>
    </lineage>
</organism>
<proteinExistence type="predicted"/>
<evidence type="ECO:0000313" key="1">
    <source>
        <dbReference type="EMBL" id="MEK8133138.1"/>
    </source>
</evidence>
<comment type="caution">
    <text evidence="1">The sequence shown here is derived from an EMBL/GenBank/DDBJ whole genome shotgun (WGS) entry which is preliminary data.</text>
</comment>
<gene>
    <name evidence="1" type="ORF">WMW72_35270</name>
</gene>
<keyword evidence="2" id="KW-1185">Reference proteome</keyword>
<accession>A0ABU9DZD3</accession>
<name>A0ABU9DZD3_9BACL</name>
<dbReference type="RefSeq" id="WP_341420270.1">
    <property type="nucleotide sequence ID" value="NZ_JBBPCC010000046.1"/>
</dbReference>